<feature type="coiled-coil region" evidence="4">
    <location>
        <begin position="992"/>
        <end position="1019"/>
    </location>
</feature>
<feature type="region of interest" description="Disordered" evidence="5">
    <location>
        <begin position="596"/>
        <end position="627"/>
    </location>
</feature>
<evidence type="ECO:0008006" key="8">
    <source>
        <dbReference type="Google" id="ProtNLM"/>
    </source>
</evidence>
<dbReference type="Gene3D" id="1.25.40.20">
    <property type="entry name" value="Ankyrin repeat-containing domain"/>
    <property type="match status" value="4"/>
</dbReference>
<gene>
    <name evidence="6" type="ORF">CLO192961_LOCUS179530</name>
</gene>
<evidence type="ECO:0000256" key="5">
    <source>
        <dbReference type="SAM" id="MobiDB-lite"/>
    </source>
</evidence>
<dbReference type="PROSITE" id="PS50297">
    <property type="entry name" value="ANK_REP_REGION"/>
    <property type="match status" value="3"/>
</dbReference>
<proteinExistence type="predicted"/>
<keyword evidence="7" id="KW-1185">Reference proteome</keyword>
<feature type="repeat" description="ANK" evidence="3">
    <location>
        <begin position="568"/>
        <end position="600"/>
    </location>
</feature>
<name>A0ABY6U4R9_BIOOC</name>
<evidence type="ECO:0000256" key="1">
    <source>
        <dbReference type="ARBA" id="ARBA00022737"/>
    </source>
</evidence>
<dbReference type="PROSITE" id="PS50088">
    <property type="entry name" value="ANK_REPEAT"/>
    <property type="match status" value="4"/>
</dbReference>
<evidence type="ECO:0000256" key="3">
    <source>
        <dbReference type="PROSITE-ProRule" id="PRU00023"/>
    </source>
</evidence>
<dbReference type="PANTHER" id="PTHR24198:SF165">
    <property type="entry name" value="ANKYRIN REPEAT-CONTAINING PROTEIN-RELATED"/>
    <property type="match status" value="1"/>
</dbReference>
<dbReference type="EMBL" id="CABFNS010000742">
    <property type="protein sequence ID" value="VUC26031.1"/>
    <property type="molecule type" value="Genomic_DNA"/>
</dbReference>
<dbReference type="Pfam" id="PF12796">
    <property type="entry name" value="Ank_2"/>
    <property type="match status" value="1"/>
</dbReference>
<evidence type="ECO:0000256" key="2">
    <source>
        <dbReference type="ARBA" id="ARBA00023043"/>
    </source>
</evidence>
<keyword evidence="4" id="KW-0175">Coiled coil</keyword>
<keyword evidence="1" id="KW-0677">Repeat</keyword>
<feature type="repeat" description="ANK" evidence="3">
    <location>
        <begin position="535"/>
        <end position="567"/>
    </location>
</feature>
<organism evidence="6 7">
    <name type="scientific">Bionectria ochroleuca</name>
    <name type="common">Gliocladium roseum</name>
    <dbReference type="NCBI Taxonomy" id="29856"/>
    <lineage>
        <taxon>Eukaryota</taxon>
        <taxon>Fungi</taxon>
        <taxon>Dikarya</taxon>
        <taxon>Ascomycota</taxon>
        <taxon>Pezizomycotina</taxon>
        <taxon>Sordariomycetes</taxon>
        <taxon>Hypocreomycetidae</taxon>
        <taxon>Hypocreales</taxon>
        <taxon>Bionectriaceae</taxon>
        <taxon>Clonostachys</taxon>
    </lineage>
</organism>
<evidence type="ECO:0000313" key="7">
    <source>
        <dbReference type="Proteomes" id="UP000766486"/>
    </source>
</evidence>
<dbReference type="Pfam" id="PF00023">
    <property type="entry name" value="Ank"/>
    <property type="match status" value="1"/>
</dbReference>
<evidence type="ECO:0000313" key="6">
    <source>
        <dbReference type="EMBL" id="VUC26031.1"/>
    </source>
</evidence>
<dbReference type="InterPro" id="IPR036770">
    <property type="entry name" value="Ankyrin_rpt-contain_sf"/>
</dbReference>
<dbReference type="PANTHER" id="PTHR24198">
    <property type="entry name" value="ANKYRIN REPEAT AND PROTEIN KINASE DOMAIN-CONTAINING PROTEIN"/>
    <property type="match status" value="1"/>
</dbReference>
<dbReference type="PRINTS" id="PR01415">
    <property type="entry name" value="ANKYRIN"/>
</dbReference>
<sequence>MVIDDFNQLPARLNELVKYIAQHPEQSMIEIMEPYRRYEAFLRKAFAKDQHNPQLDDPYVNVLPLFAGDTPPVTVRARDLDSESDEEKSKYIMPLPEEKRRSSGSLATVPSLEDFRNNFSVFSEAALSGLDWSNVVAAGSSVVNCLLPVPEAFSESKRTLREYYHDVFCPASDVDLFLYGLTHDEAIEKIAKIEKAVKDALLCDVTVVRTKYAITIASQYPVRHVQIVLRMYQSVSEILTGFDIDAAGAAYDGKQVYVTPRALASFITQVNHVDLTRRSPSYENRLSKYSHRDFEVYWPDLERSRVDPTIFERSFKRTVGLARLLVLERLPTTSARDRYLEKRRRERGRPVVRRAAEFQLRGNIKDDHEDEIADWLEADEDVSSYTTFSIPYGERWKAKRIERLCYTRDLLLNAEWNQPDDQEIYLHRHPAFFGRVEDVVQDCCGSCPTPTTQEEIELDEKRSKIYISGPVKFLVDDPGRQEIGSFNPLTEQDWTDMAYVGNTARLCQSIVDGDVKEVEDWLCQDGNDINARDYTGRTPLHLAVISSTPAIVSRLVEHGARLIARLADGRTALHLAASRGDAEIIRILMDKSNENEKLEEELRDQKNGHDFDGGENGSDHHLGDNSSSIGELIEADEADTDALSTTTGSFVKINSQESDPLHPELESGKDEPDIYNIDVVAWDVPYSPLHLAIAGGHEDAVKALCDYGADSILPLKFLDRNNNQAVAILTLNLALSLPLELAKSMTKLLLQLSAFSSQADGTGTTAFHRFVEDGRIELVEVLLKDDSTLKKAINHIFLSEYYTSSSGNMFWSGNRIFWGRRSATAPLNTAIDSGDPNLVAKLLEAGADAQITFESWLKSTKSSPTGSWRLGDVEASKGEFRAVEQPIVHAISNGNFEAAVSLLEAGANPNTLTAGGEQLIFEGGLVQNYAGMSILDIVDSYISTIESDLSKAPQVEEPQKPALQPGIDEYLQKYKPGTYQEWVVKEAIKPLTNEFENQMEEYERQLQAAKDQSEAITDEDGTMKDLKQAFEEFRTVLVLRGSKPFSELYPHFKQEPEGQYTSRYFCQDIAPQPFQYKFKFREDQSITDRRTDGYIELMESAWMGDLDRIKDLTLKPWGPEPDQGPLLVAVYDDELNSPFSLAFLHGHYKVARAILEISGAQWVSETAKKVRYKMVDGTYAYDSGEDSDQPNIVEESLEYQYAIDNIGDEVIEAASRIKPFEIINNLAVPHFIITEGVVERTGTGSLFRHCFERNDATGMSLLIDLARFWATQKFRDGDEQDDDKRPVFSFPRAEFEWAIANGRTELISLVIEKTGAGVPLESLVRLSGFKENKKPKHYQGLTVYGQKRGDWAKPRRGDNDPVDTGLHCSPLLLAVTSSNIETVEYFMSNTPYRLYSEFAKSKAAQGDMRIQHLNQTPDGYERCVSKWLTQNDNDLIQWVMRIGETEHAVKILKLILHAYPDTIEEKFYTYTPLLTAYQNGYLDFIRVLIHSNANQSARSGEGYNLLHLLLDRSREMDLVKEALDLIDPDLRDHMFGQRSNLSSGGTTPIHLWISKVCGSHYGQEPRRLSETMELLLEYSKGQGVDLLSGAGDTCLHTAIMNQQFAIARVLVKHDASLLCRENAVGRTPFELVYDHLTAAQMAQPALLNMSKTGLKSILEITLNRERINALKKPKMSKAEIESKLREVGLGGEYELHNVEAIVNASGVDGSSGGDFLTSFLRAQVIWDLCHTALKENPHPRRLVSLNEANDVALRLGEEVSLGTVW</sequence>
<feature type="compositionally biased region" description="Basic and acidic residues" evidence="5">
    <location>
        <begin position="603"/>
        <end position="623"/>
    </location>
</feature>
<keyword evidence="2 3" id="KW-0040">ANK repeat</keyword>
<dbReference type="InterPro" id="IPR002110">
    <property type="entry name" value="Ankyrin_rpt"/>
</dbReference>
<feature type="repeat" description="ANK" evidence="3">
    <location>
        <begin position="822"/>
        <end position="854"/>
    </location>
</feature>
<dbReference type="SMART" id="SM00248">
    <property type="entry name" value="ANK"/>
    <property type="match status" value="11"/>
</dbReference>
<evidence type="ECO:0000256" key="4">
    <source>
        <dbReference type="SAM" id="Coils"/>
    </source>
</evidence>
<protein>
    <recommendedName>
        <fullName evidence="8">Ankyrin repeat protein</fullName>
    </recommendedName>
</protein>
<comment type="caution">
    <text evidence="6">The sequence shown here is derived from an EMBL/GenBank/DDBJ whole genome shotgun (WGS) entry which is preliminary data.</text>
</comment>
<dbReference type="SUPFAM" id="SSF48403">
    <property type="entry name" value="Ankyrin repeat"/>
    <property type="match status" value="2"/>
</dbReference>
<reference evidence="6 7" key="1">
    <citation type="submission" date="2019-06" db="EMBL/GenBank/DDBJ databases">
        <authorList>
            <person name="Broberg M."/>
        </authorList>
    </citation>
    <scope>NUCLEOTIDE SEQUENCE [LARGE SCALE GENOMIC DNA]</scope>
</reference>
<accession>A0ABY6U4R9</accession>
<feature type="repeat" description="ANK" evidence="3">
    <location>
        <begin position="684"/>
        <end position="710"/>
    </location>
</feature>
<dbReference type="Proteomes" id="UP000766486">
    <property type="component" value="Unassembled WGS sequence"/>
</dbReference>